<dbReference type="CDD" id="cd06223">
    <property type="entry name" value="PRTases_typeI"/>
    <property type="match status" value="1"/>
</dbReference>
<dbReference type="InterPro" id="IPR005854">
    <property type="entry name" value="PurF"/>
</dbReference>
<protein>
    <recommendedName>
        <fullName evidence="7">Amidophosphoribosyltransferase</fullName>
        <shortName evidence="7">ATase</shortName>
        <ecNumber evidence="7">2.4.2.14</ecNumber>
    </recommendedName>
    <alternativeName>
        <fullName evidence="7">Glutamine phosphoribosylpyrophosphate amidotransferase</fullName>
        <shortName evidence="7">GPATase</shortName>
    </alternativeName>
</protein>
<dbReference type="InterPro" id="IPR029055">
    <property type="entry name" value="Ntn_hydrolases_N"/>
</dbReference>
<dbReference type="GO" id="GO:0004044">
    <property type="term" value="F:amidophosphoribosyltransferase activity"/>
    <property type="evidence" value="ECO:0007669"/>
    <property type="project" value="UniProtKB-UniRule"/>
</dbReference>
<comment type="caution">
    <text evidence="13">The sequence shown here is derived from an EMBL/GenBank/DDBJ whole genome shotgun (WGS) entry which is preliminary data.</text>
</comment>
<feature type="binding site" evidence="7 10">
    <location>
        <position position="358"/>
    </location>
    <ligand>
        <name>Mg(2+)</name>
        <dbReference type="ChEBI" id="CHEBI:18420"/>
    </ligand>
</feature>
<comment type="catalytic activity">
    <reaction evidence="7 8">
        <text>5-phospho-beta-D-ribosylamine + L-glutamate + diphosphate = 5-phospho-alpha-D-ribose 1-diphosphate + L-glutamine + H2O</text>
        <dbReference type="Rhea" id="RHEA:14905"/>
        <dbReference type="ChEBI" id="CHEBI:15377"/>
        <dbReference type="ChEBI" id="CHEBI:29985"/>
        <dbReference type="ChEBI" id="CHEBI:33019"/>
        <dbReference type="ChEBI" id="CHEBI:58017"/>
        <dbReference type="ChEBI" id="CHEBI:58359"/>
        <dbReference type="ChEBI" id="CHEBI:58681"/>
        <dbReference type="EC" id="2.4.2.14"/>
    </reaction>
</comment>
<dbReference type="EC" id="2.4.2.14" evidence="7"/>
<dbReference type="InterPro" id="IPR035584">
    <property type="entry name" value="PurF_N"/>
</dbReference>
<dbReference type="InterPro" id="IPR029057">
    <property type="entry name" value="PRTase-like"/>
</dbReference>
<keyword evidence="6 7" id="KW-0315">Glutamine amidotransferase</keyword>
<feature type="active site" description="Nucleophile" evidence="7 9">
    <location>
        <position position="15"/>
    </location>
</feature>
<feature type="binding site" evidence="7 10">
    <location>
        <position position="357"/>
    </location>
    <ligand>
        <name>Mg(2+)</name>
        <dbReference type="ChEBI" id="CHEBI:18420"/>
    </ligand>
</feature>
<evidence type="ECO:0000256" key="4">
    <source>
        <dbReference type="ARBA" id="ARBA00022679"/>
    </source>
</evidence>
<evidence type="ECO:0000256" key="10">
    <source>
        <dbReference type="PIRSR" id="PIRSR000485-2"/>
    </source>
</evidence>
<dbReference type="HAMAP" id="MF_01931">
    <property type="entry name" value="PurF"/>
    <property type="match status" value="1"/>
</dbReference>
<evidence type="ECO:0000256" key="9">
    <source>
        <dbReference type="PIRSR" id="PIRSR000485-1"/>
    </source>
</evidence>
<evidence type="ECO:0000313" key="14">
    <source>
        <dbReference type="Proteomes" id="UP001431532"/>
    </source>
</evidence>
<evidence type="ECO:0000256" key="1">
    <source>
        <dbReference type="ARBA" id="ARBA00005209"/>
    </source>
</evidence>
<comment type="function">
    <text evidence="7">Catalyzes the formation of phosphoribosylamine from phosphoribosylpyrophosphate (PRPP) and glutamine.</text>
</comment>
<dbReference type="GO" id="GO:0051539">
    <property type="term" value="F:4 iron, 4 sulfur cluster binding"/>
    <property type="evidence" value="ECO:0007669"/>
    <property type="project" value="UniProtKB-KW"/>
</dbReference>
<dbReference type="Gene3D" id="3.40.50.2020">
    <property type="match status" value="1"/>
</dbReference>
<feature type="binding site" evidence="7 11">
    <location>
        <position position="394"/>
    </location>
    <ligand>
        <name>[4Fe-4S] cluster</name>
        <dbReference type="ChEBI" id="CHEBI:49883"/>
    </ligand>
</feature>
<evidence type="ECO:0000259" key="12">
    <source>
        <dbReference type="PROSITE" id="PS51278"/>
    </source>
</evidence>
<keyword evidence="14" id="KW-1185">Reference proteome</keyword>
<accession>A0AAW6U8Z4</accession>
<dbReference type="NCBIfam" id="TIGR01134">
    <property type="entry name" value="purF"/>
    <property type="match status" value="1"/>
</dbReference>
<evidence type="ECO:0000256" key="3">
    <source>
        <dbReference type="ARBA" id="ARBA00022676"/>
    </source>
</evidence>
<proteinExistence type="inferred from homology"/>
<sequence>MIKLVDMKVEMHEECGVFGVFNHFNASLLTYRGLNALQHRGQEGCGIVSSDGKTLKAFKGEGLVKNVFKKKDIDVLDGLHAIGHVRYSTFGGGGIHNVQPFLFHSQNGQLGLCHNGNLVNATKIRGYLEQQGSIFQTTADSEIIAHLIKRHRGEMMNRIKESLLYVEGSFAFMFLLEDELYVALDKQGLRPLSIATLGDGYVVSSETCAFDAVGATFLRDVLPGEVIHISKDGLNSSFYSEDRKHQMCMMEYVYFARPDSQIEGINVYQARKNSGKVLAKEAPVEADIVIGVPDSGMSAAVGYAEASKIPLELGLIKNKASDRTFIEPTQALRENAVSLKLSAVRSVIKDKRVVLVDDSIVRGTTIKQLIQLLKHAGAKEVHVRITSPEIKYPCFYGVDFSTYDELISAKYKPSEMKDVIGAHSIAFISIQGLIDAVGRKEGAYCTACYNKKYPTYLYETIIDANKQVK</sequence>
<comment type="cofactor">
    <cofactor evidence="7 11">
        <name>[4Fe-4S] cluster</name>
        <dbReference type="ChEBI" id="CHEBI:49883"/>
    </cofactor>
    <text evidence="7 11">Binds 1 [4Fe-4S] cluster per subunit.</text>
</comment>
<dbReference type="Gene3D" id="3.60.20.10">
    <property type="entry name" value="Glutamine Phosphoribosylpyrophosphate, subunit 1, domain 1"/>
    <property type="match status" value="1"/>
</dbReference>
<organism evidence="13 14">
    <name type="scientific">Peloplasma aerotolerans</name>
    <dbReference type="NCBI Taxonomy" id="3044389"/>
    <lineage>
        <taxon>Bacteria</taxon>
        <taxon>Bacillati</taxon>
        <taxon>Mycoplasmatota</taxon>
        <taxon>Mollicutes</taxon>
        <taxon>Acholeplasmatales</taxon>
        <taxon>Acholeplasmataceae</taxon>
        <taxon>Peloplasma</taxon>
    </lineage>
</organism>
<evidence type="ECO:0000256" key="2">
    <source>
        <dbReference type="ARBA" id="ARBA00010138"/>
    </source>
</evidence>
<dbReference type="RefSeq" id="WP_282838999.1">
    <property type="nucleotide sequence ID" value="NZ_JASCXW010000006.1"/>
</dbReference>
<dbReference type="EMBL" id="JASCXW010000006">
    <property type="protein sequence ID" value="MDI6452583.1"/>
    <property type="molecule type" value="Genomic_DNA"/>
</dbReference>
<dbReference type="PANTHER" id="PTHR11907">
    <property type="entry name" value="AMIDOPHOSPHORIBOSYLTRANSFERASE"/>
    <property type="match status" value="1"/>
</dbReference>
<reference evidence="13" key="1">
    <citation type="submission" date="2023-05" db="EMBL/GenBank/DDBJ databases">
        <title>Mariniplasma microaerophilum sp. nov., a novel anaerobic mollicute isolated from terrestrial mud volcano, Taman Peninsula, Russia.</title>
        <authorList>
            <person name="Khomyakova M.A."/>
            <person name="Merkel A.Y."/>
            <person name="Slobodkin A.I."/>
        </authorList>
    </citation>
    <scope>NUCLEOTIDE SEQUENCE</scope>
    <source>
        <strain evidence="13">M4Ah</strain>
    </source>
</reference>
<keyword evidence="7 11" id="KW-0411">Iron-sulfur</keyword>
<feature type="binding site" evidence="7 11">
    <location>
        <position position="445"/>
    </location>
    <ligand>
        <name>[4Fe-4S] cluster</name>
        <dbReference type="ChEBI" id="CHEBI:49883"/>
    </ligand>
</feature>
<keyword evidence="7 10" id="KW-0479">Metal-binding</keyword>
<dbReference type="SUPFAM" id="SSF56235">
    <property type="entry name" value="N-terminal nucleophile aminohydrolases (Ntn hydrolases)"/>
    <property type="match status" value="1"/>
</dbReference>
<dbReference type="InterPro" id="IPR017932">
    <property type="entry name" value="GATase_2_dom"/>
</dbReference>
<keyword evidence="7" id="KW-0004">4Fe-4S</keyword>
<dbReference type="SUPFAM" id="SSF53271">
    <property type="entry name" value="PRTase-like"/>
    <property type="match status" value="1"/>
</dbReference>
<evidence type="ECO:0000256" key="6">
    <source>
        <dbReference type="ARBA" id="ARBA00022962"/>
    </source>
</evidence>
<feature type="binding site" evidence="7 11">
    <location>
        <position position="448"/>
    </location>
    <ligand>
        <name>[4Fe-4S] cluster</name>
        <dbReference type="ChEBI" id="CHEBI:49883"/>
    </ligand>
</feature>
<dbReference type="AlphaFoldDB" id="A0AAW6U8Z4"/>
<dbReference type="Pfam" id="PF00156">
    <property type="entry name" value="Pribosyltran"/>
    <property type="match status" value="1"/>
</dbReference>
<feature type="domain" description="Glutamine amidotransferase type-2" evidence="12">
    <location>
        <begin position="15"/>
        <end position="232"/>
    </location>
</feature>
<name>A0AAW6U8Z4_9MOLU</name>
<comment type="pathway">
    <text evidence="1 7 8">Purine metabolism; IMP biosynthesis via de novo pathway; N(1)-(5-phospho-D-ribosyl)glycinamide from 5-phospho-alpha-D-ribose 1-diphosphate: step 1/2.</text>
</comment>
<evidence type="ECO:0000256" key="5">
    <source>
        <dbReference type="ARBA" id="ARBA00022755"/>
    </source>
</evidence>
<dbReference type="Pfam" id="PF13522">
    <property type="entry name" value="GATase_6"/>
    <property type="match status" value="1"/>
</dbReference>
<keyword evidence="7 11" id="KW-0408">Iron</keyword>
<feature type="binding site" evidence="7 10">
    <location>
        <position position="295"/>
    </location>
    <ligand>
        <name>Mg(2+)</name>
        <dbReference type="ChEBI" id="CHEBI:18420"/>
    </ligand>
</feature>
<evidence type="ECO:0000256" key="8">
    <source>
        <dbReference type="PIRNR" id="PIRNR000485"/>
    </source>
</evidence>
<comment type="cofactor">
    <cofactor evidence="7 10">
        <name>Mg(2+)</name>
        <dbReference type="ChEBI" id="CHEBI:18420"/>
    </cofactor>
    <text evidence="7 10">Binds 1 Mg(2+) ion per subunit.</text>
</comment>
<dbReference type="PROSITE" id="PS51278">
    <property type="entry name" value="GATASE_TYPE_2"/>
    <property type="match status" value="1"/>
</dbReference>
<evidence type="ECO:0000313" key="13">
    <source>
        <dbReference type="EMBL" id="MDI6452583.1"/>
    </source>
</evidence>
<dbReference type="PIRSF" id="PIRSF000485">
    <property type="entry name" value="Amd_phspho_trans"/>
    <property type="match status" value="1"/>
</dbReference>
<feature type="binding site" evidence="7 11">
    <location>
        <position position="248"/>
    </location>
    <ligand>
        <name>[4Fe-4S] cluster</name>
        <dbReference type="ChEBI" id="CHEBI:49883"/>
    </ligand>
</feature>
<dbReference type="InterPro" id="IPR000836">
    <property type="entry name" value="PRTase_dom"/>
</dbReference>
<keyword evidence="5 7" id="KW-0658">Purine biosynthesis</keyword>
<keyword evidence="3 7" id="KW-0328">Glycosyltransferase</keyword>
<dbReference type="GO" id="GO:0009113">
    <property type="term" value="P:purine nucleobase biosynthetic process"/>
    <property type="evidence" value="ECO:0007669"/>
    <property type="project" value="UniProtKB-UniRule"/>
</dbReference>
<dbReference type="CDD" id="cd00715">
    <property type="entry name" value="GPATase_N"/>
    <property type="match status" value="1"/>
</dbReference>
<evidence type="ECO:0000256" key="11">
    <source>
        <dbReference type="PIRSR" id="PIRSR000485-3"/>
    </source>
</evidence>
<keyword evidence="7 10" id="KW-0460">Magnesium</keyword>
<dbReference type="GO" id="GO:0006189">
    <property type="term" value="P:'de novo' IMP biosynthetic process"/>
    <property type="evidence" value="ECO:0007669"/>
    <property type="project" value="UniProtKB-UniRule"/>
</dbReference>
<keyword evidence="4 7" id="KW-0808">Transferase</keyword>
<comment type="similarity">
    <text evidence="2 7 8">In the C-terminal section; belongs to the purine/pyrimidine phosphoribosyltransferase family.</text>
</comment>
<dbReference type="Proteomes" id="UP001431532">
    <property type="component" value="Unassembled WGS sequence"/>
</dbReference>
<evidence type="ECO:0000256" key="7">
    <source>
        <dbReference type="HAMAP-Rule" id="MF_01931"/>
    </source>
</evidence>
<dbReference type="GO" id="GO:0000287">
    <property type="term" value="F:magnesium ion binding"/>
    <property type="evidence" value="ECO:0007669"/>
    <property type="project" value="UniProtKB-UniRule"/>
</dbReference>
<gene>
    <name evidence="7 13" type="primary">purF</name>
    <name evidence="13" type="ORF">QJ521_03300</name>
</gene>